<feature type="domain" description="MobA-like NTP transferase" evidence="9">
    <location>
        <begin position="44"/>
        <end position="191"/>
    </location>
</feature>
<evidence type="ECO:0000256" key="1">
    <source>
        <dbReference type="ARBA" id="ARBA00022490"/>
    </source>
</evidence>
<keyword evidence="7" id="KW-0501">Molybdenum cofactor biosynthesis</keyword>
<keyword evidence="11" id="KW-1185">Reference proteome</keyword>
<evidence type="ECO:0000256" key="4">
    <source>
        <dbReference type="ARBA" id="ARBA00022741"/>
    </source>
</evidence>
<feature type="compositionally biased region" description="Basic residues" evidence="8">
    <location>
        <begin position="1"/>
        <end position="13"/>
    </location>
</feature>
<evidence type="ECO:0000256" key="3">
    <source>
        <dbReference type="ARBA" id="ARBA00022723"/>
    </source>
</evidence>
<dbReference type="SUPFAM" id="SSF53448">
    <property type="entry name" value="Nucleotide-diphospho-sugar transferases"/>
    <property type="match status" value="1"/>
</dbReference>
<keyword evidence="5" id="KW-0460">Magnesium</keyword>
<dbReference type="GO" id="GO:0016779">
    <property type="term" value="F:nucleotidyltransferase activity"/>
    <property type="evidence" value="ECO:0007669"/>
    <property type="project" value="UniProtKB-KW"/>
</dbReference>
<dbReference type="CDD" id="cd02503">
    <property type="entry name" value="MobA"/>
    <property type="match status" value="1"/>
</dbReference>
<keyword evidence="6" id="KW-0342">GTP-binding</keyword>
<comment type="caution">
    <text evidence="10">The sequence shown here is derived from an EMBL/GenBank/DDBJ whole genome shotgun (WGS) entry which is preliminary data.</text>
</comment>
<dbReference type="InterPro" id="IPR029044">
    <property type="entry name" value="Nucleotide-diphossugar_trans"/>
</dbReference>
<keyword evidence="1" id="KW-0963">Cytoplasm</keyword>
<keyword evidence="2" id="KW-0808">Transferase</keyword>
<protein>
    <submittedName>
        <fullName evidence="10">Molybdenum cofactor guanylyltransferase</fullName>
    </submittedName>
</protein>
<dbReference type="PANTHER" id="PTHR19136">
    <property type="entry name" value="MOLYBDENUM COFACTOR GUANYLYLTRANSFERASE"/>
    <property type="match status" value="1"/>
</dbReference>
<reference evidence="10 11" key="1">
    <citation type="submission" date="2020-01" db="EMBL/GenBank/DDBJ databases">
        <title>Polyphasic characterisation and genomic insights into a novel alkali tolerant bacterium VR-M41.</title>
        <authorList>
            <person name="Vemuluri V.R."/>
        </authorList>
    </citation>
    <scope>NUCLEOTIDE SEQUENCE [LARGE SCALE GENOMIC DNA]</scope>
    <source>
        <strain evidence="10 11">VR-M41</strain>
    </source>
</reference>
<dbReference type="EMBL" id="JAAFGS010000001">
    <property type="protein sequence ID" value="NGZ74659.1"/>
    <property type="molecule type" value="Genomic_DNA"/>
</dbReference>
<evidence type="ECO:0000313" key="10">
    <source>
        <dbReference type="EMBL" id="NGZ74659.1"/>
    </source>
</evidence>
<feature type="region of interest" description="Disordered" evidence="8">
    <location>
        <begin position="1"/>
        <end position="34"/>
    </location>
</feature>
<proteinExistence type="predicted"/>
<evidence type="ECO:0000256" key="7">
    <source>
        <dbReference type="ARBA" id="ARBA00023150"/>
    </source>
</evidence>
<gene>
    <name evidence="10" type="ORF">GYN08_04955</name>
</gene>
<evidence type="ECO:0000313" key="11">
    <source>
        <dbReference type="Proteomes" id="UP000800303"/>
    </source>
</evidence>
<dbReference type="Gene3D" id="3.90.550.10">
    <property type="entry name" value="Spore Coat Polysaccharide Biosynthesis Protein SpsA, Chain A"/>
    <property type="match status" value="1"/>
</dbReference>
<organism evidence="10 11">
    <name type="scientific">Saccharibacillus alkalitolerans</name>
    <dbReference type="NCBI Taxonomy" id="2705290"/>
    <lineage>
        <taxon>Bacteria</taxon>
        <taxon>Bacillati</taxon>
        <taxon>Bacillota</taxon>
        <taxon>Bacilli</taxon>
        <taxon>Bacillales</taxon>
        <taxon>Paenibacillaceae</taxon>
        <taxon>Saccharibacillus</taxon>
    </lineage>
</organism>
<dbReference type="Pfam" id="PF12804">
    <property type="entry name" value="NTP_transf_3"/>
    <property type="match status" value="1"/>
</dbReference>
<dbReference type="InterPro" id="IPR025877">
    <property type="entry name" value="MobA-like_NTP_Trfase"/>
</dbReference>
<keyword evidence="4" id="KW-0547">Nucleotide-binding</keyword>
<evidence type="ECO:0000259" key="9">
    <source>
        <dbReference type="Pfam" id="PF12804"/>
    </source>
</evidence>
<dbReference type="PANTHER" id="PTHR19136:SF81">
    <property type="entry name" value="MOLYBDENUM COFACTOR GUANYLYLTRANSFERASE"/>
    <property type="match status" value="1"/>
</dbReference>
<name>A0ABX0F426_9BACL</name>
<evidence type="ECO:0000256" key="6">
    <source>
        <dbReference type="ARBA" id="ARBA00023134"/>
    </source>
</evidence>
<dbReference type="InterPro" id="IPR013482">
    <property type="entry name" value="Molybde_CF_guanTrfase"/>
</dbReference>
<evidence type="ECO:0000256" key="8">
    <source>
        <dbReference type="SAM" id="MobiDB-lite"/>
    </source>
</evidence>
<evidence type="ECO:0000256" key="2">
    <source>
        <dbReference type="ARBA" id="ARBA00022679"/>
    </source>
</evidence>
<keyword evidence="3" id="KW-0479">Metal-binding</keyword>
<sequence length="228" mass="24887">MRAAGRRAAGRRYRGADPAGKRRVKPAEKSEAVRQAYPSERPVGILLAGGLSRRYGSPKAFAEYGGRLFHERAREALSVVCDPVVVSASIALSERFSPSCDVRTDLPELAGQGPLAGICTVMRSVPAGRYITLPCDMPRIGPEEIRRLESLARTHAQADVVAVRTASAHLPLLSVWKGGLDGLLETRIREGRLAVMKLLAELDTVWLDASQLHEDPRIFHNFNTPDAD</sequence>
<accession>A0ABX0F426</accession>
<dbReference type="Proteomes" id="UP000800303">
    <property type="component" value="Unassembled WGS sequence"/>
</dbReference>
<keyword evidence="10" id="KW-0548">Nucleotidyltransferase</keyword>
<evidence type="ECO:0000256" key="5">
    <source>
        <dbReference type="ARBA" id="ARBA00022842"/>
    </source>
</evidence>